<feature type="region of interest" description="Disordered" evidence="7">
    <location>
        <begin position="70"/>
        <end position="91"/>
    </location>
</feature>
<organism evidence="8 9">
    <name type="scientific">Clitoria ternatea</name>
    <name type="common">Butterfly pea</name>
    <dbReference type="NCBI Taxonomy" id="43366"/>
    <lineage>
        <taxon>Eukaryota</taxon>
        <taxon>Viridiplantae</taxon>
        <taxon>Streptophyta</taxon>
        <taxon>Embryophyta</taxon>
        <taxon>Tracheophyta</taxon>
        <taxon>Spermatophyta</taxon>
        <taxon>Magnoliopsida</taxon>
        <taxon>eudicotyledons</taxon>
        <taxon>Gunneridae</taxon>
        <taxon>Pentapetalae</taxon>
        <taxon>rosids</taxon>
        <taxon>fabids</taxon>
        <taxon>Fabales</taxon>
        <taxon>Fabaceae</taxon>
        <taxon>Papilionoideae</taxon>
        <taxon>50 kb inversion clade</taxon>
        <taxon>NPAAA clade</taxon>
        <taxon>indigoferoid/millettioid clade</taxon>
        <taxon>Phaseoleae</taxon>
        <taxon>Clitoria</taxon>
    </lineage>
</organism>
<comment type="caution">
    <text evidence="8">The sequence shown here is derived from an EMBL/GenBank/DDBJ whole genome shotgun (WGS) entry which is preliminary data.</text>
</comment>
<dbReference type="PANTHER" id="PTHR12713">
    <property type="entry name" value="VACUOLAR ATP SYNTHASE SUBUNIT G"/>
    <property type="match status" value="1"/>
</dbReference>
<keyword evidence="5 6" id="KW-0406">Ion transport</keyword>
<comment type="subunit">
    <text evidence="6">V-ATPase is a heteromultimeric enzyme made up of two complexes: the ATP-hydrolytic V1 complex and the proton translocation V0 complex.</text>
</comment>
<dbReference type="InterPro" id="IPR028987">
    <property type="entry name" value="ATP_synth_B-like_membr_sf"/>
</dbReference>
<comment type="similarity">
    <text evidence="2 6">Belongs to the V-ATPase G subunit family.</text>
</comment>
<dbReference type="SUPFAM" id="SSF81573">
    <property type="entry name" value="F1F0 ATP synthase subunit B, membrane domain"/>
    <property type="match status" value="1"/>
</dbReference>
<evidence type="ECO:0000313" key="9">
    <source>
        <dbReference type="Proteomes" id="UP001359559"/>
    </source>
</evidence>
<dbReference type="PANTHER" id="PTHR12713:SF27">
    <property type="entry name" value="V-TYPE PROTON ATPASE SUBUNIT G3"/>
    <property type="match status" value="1"/>
</dbReference>
<dbReference type="Gene3D" id="1.20.5.2950">
    <property type="match status" value="1"/>
</dbReference>
<evidence type="ECO:0000256" key="5">
    <source>
        <dbReference type="ARBA" id="ARBA00023065"/>
    </source>
</evidence>
<accession>A0AAN9JAD0</accession>
<keyword evidence="4 6" id="KW-0375">Hydrogen ion transport</keyword>
<gene>
    <name evidence="8" type="ORF">RJT34_18211</name>
</gene>
<evidence type="ECO:0000256" key="7">
    <source>
        <dbReference type="SAM" id="MobiDB-lite"/>
    </source>
</evidence>
<dbReference type="AlphaFoldDB" id="A0AAN9JAD0"/>
<dbReference type="FunFam" id="1.20.5.2950:FF:000001">
    <property type="entry name" value="V-type proton ATPase subunit G"/>
    <property type="match status" value="1"/>
</dbReference>
<comment type="function">
    <text evidence="1">Catalytic subunit of the peripheral V1 complex of vacuolar ATPase (V-ATPase). V-ATPase is responsible for acidifying a variety of intracellular compartments in eukaryotic cells.</text>
</comment>
<dbReference type="NCBIfam" id="TIGR01147">
    <property type="entry name" value="V_ATP_synt_G"/>
    <property type="match status" value="1"/>
</dbReference>
<keyword evidence="3 6" id="KW-0813">Transport</keyword>
<evidence type="ECO:0000256" key="6">
    <source>
        <dbReference type="RuleBase" id="RU364019"/>
    </source>
</evidence>
<name>A0AAN9JAD0_CLITE</name>
<dbReference type="InterPro" id="IPR005124">
    <property type="entry name" value="V-ATPase_G"/>
</dbReference>
<protein>
    <recommendedName>
        <fullName evidence="6">V-type proton ATPase subunit G</fullName>
    </recommendedName>
</protein>
<proteinExistence type="inferred from homology"/>
<keyword evidence="9" id="KW-1185">Reference proteome</keyword>
<dbReference type="Pfam" id="PF03179">
    <property type="entry name" value="V-ATPase_G"/>
    <property type="match status" value="1"/>
</dbReference>
<dbReference type="GO" id="GO:0000221">
    <property type="term" value="C:vacuolar proton-transporting V-type ATPase, V1 domain"/>
    <property type="evidence" value="ECO:0007669"/>
    <property type="project" value="TreeGrafter"/>
</dbReference>
<comment type="function">
    <text evidence="6">Subunit of the V1 complex of vacuolar(H+)-ATPase (V-ATPase), a multisubunit enzyme composed of a peripheral complex (V1) that hydrolyzes ATP and a membrane integral complex (V0) that translocates protons. V-ATPase is responsible for acidifying and maintaining the pH of intracellular compartments and in some cell types, is targeted to the plasma membrane, where it is responsible for acidifying the extracellular environment.</text>
</comment>
<reference evidence="8 9" key="1">
    <citation type="submission" date="2024-01" db="EMBL/GenBank/DDBJ databases">
        <title>The genomes of 5 underutilized Papilionoideae crops provide insights into root nodulation and disease resistance.</title>
        <authorList>
            <person name="Yuan L."/>
        </authorList>
    </citation>
    <scope>NUCLEOTIDE SEQUENCE [LARGE SCALE GENOMIC DNA]</scope>
    <source>
        <strain evidence="8">LY-2023</strain>
        <tissue evidence="8">Leaf</tissue>
    </source>
</reference>
<sequence>MNGLGLEEFKEKKFLMDPLKGQGGIQMLLSAEQEAQLIVSNARNLRSQRLKQAKEEAEREAAQYRAHMEDEYQKSISETTGSSGSNVKRLDEETEAKITNLKESSSKVSTEVVDLLLKYVTNIKL</sequence>
<evidence type="ECO:0000313" key="8">
    <source>
        <dbReference type="EMBL" id="KAK7295305.1"/>
    </source>
</evidence>
<dbReference type="EMBL" id="JAYKXN010000004">
    <property type="protein sequence ID" value="KAK7295305.1"/>
    <property type="molecule type" value="Genomic_DNA"/>
</dbReference>
<dbReference type="GO" id="GO:0016887">
    <property type="term" value="F:ATP hydrolysis activity"/>
    <property type="evidence" value="ECO:0007669"/>
    <property type="project" value="TreeGrafter"/>
</dbReference>
<evidence type="ECO:0000256" key="3">
    <source>
        <dbReference type="ARBA" id="ARBA00022448"/>
    </source>
</evidence>
<feature type="compositionally biased region" description="Polar residues" evidence="7">
    <location>
        <begin position="74"/>
        <end position="86"/>
    </location>
</feature>
<evidence type="ECO:0000256" key="4">
    <source>
        <dbReference type="ARBA" id="ARBA00022781"/>
    </source>
</evidence>
<dbReference type="Proteomes" id="UP001359559">
    <property type="component" value="Unassembled WGS sequence"/>
</dbReference>
<evidence type="ECO:0000256" key="1">
    <source>
        <dbReference type="ARBA" id="ARBA00003847"/>
    </source>
</evidence>
<dbReference type="GO" id="GO:0046961">
    <property type="term" value="F:proton-transporting ATPase activity, rotational mechanism"/>
    <property type="evidence" value="ECO:0007669"/>
    <property type="project" value="InterPro"/>
</dbReference>
<evidence type="ECO:0000256" key="2">
    <source>
        <dbReference type="ARBA" id="ARBA00010066"/>
    </source>
</evidence>